<sequence>MRFALSRQRNVVAKTTLILAHLRRDVRMLNELARDKLVERGIVGEGHSFRTADGIRHFNAGDQIVFLKNEGALGVKNGLIGRVVEAAPNLITVMVGEGDQRRQVTVESRSYNNLDHGYATTIHKAQGASVRLAIPASFSSPRRPCRQVLRRPPGSRQVPMRRGRRSSS</sequence>
<evidence type="ECO:0000313" key="3">
    <source>
        <dbReference type="Proteomes" id="UP000317122"/>
    </source>
</evidence>
<feature type="region of interest" description="Disordered" evidence="1">
    <location>
        <begin position="141"/>
        <end position="168"/>
    </location>
</feature>
<dbReference type="EMBL" id="VLKT01000067">
    <property type="protein sequence ID" value="TWI22280.1"/>
    <property type="molecule type" value="Genomic_DNA"/>
</dbReference>
<dbReference type="Proteomes" id="UP000317122">
    <property type="component" value="Unassembled WGS sequence"/>
</dbReference>
<dbReference type="SUPFAM" id="SSF52540">
    <property type="entry name" value="P-loop containing nucleoside triphosphate hydrolases"/>
    <property type="match status" value="1"/>
</dbReference>
<dbReference type="Gene3D" id="2.30.30.940">
    <property type="match status" value="1"/>
</dbReference>
<evidence type="ECO:0000313" key="2">
    <source>
        <dbReference type="EMBL" id="TWI22280.1"/>
    </source>
</evidence>
<proteinExistence type="predicted"/>
<keyword evidence="3" id="KW-1185">Reference proteome</keyword>
<feature type="compositionally biased region" description="Basic residues" evidence="1">
    <location>
        <begin position="159"/>
        <end position="168"/>
    </location>
</feature>
<evidence type="ECO:0000256" key="1">
    <source>
        <dbReference type="SAM" id="MobiDB-lite"/>
    </source>
</evidence>
<dbReference type="AlphaFoldDB" id="A0A562MR05"/>
<dbReference type="InterPro" id="IPR027417">
    <property type="entry name" value="P-loop_NTPase"/>
</dbReference>
<name>A0A562MR05_9HYPH</name>
<reference evidence="2 3" key="1">
    <citation type="journal article" date="2015" name="Stand. Genomic Sci.">
        <title>Genomic Encyclopedia of Bacterial and Archaeal Type Strains, Phase III: the genomes of soil and plant-associated and newly described type strains.</title>
        <authorList>
            <person name="Whitman W.B."/>
            <person name="Woyke T."/>
            <person name="Klenk H.P."/>
            <person name="Zhou Y."/>
            <person name="Lilburn T.G."/>
            <person name="Beck B.J."/>
            <person name="De Vos P."/>
            <person name="Vandamme P."/>
            <person name="Eisen J.A."/>
            <person name="Garrity G."/>
            <person name="Hugenholtz P."/>
            <person name="Kyrpides N.C."/>
        </authorList>
    </citation>
    <scope>NUCLEOTIDE SEQUENCE [LARGE SCALE GENOMIC DNA]</scope>
    <source>
        <strain evidence="2 3">CGMCC 1.2546</strain>
    </source>
</reference>
<organism evidence="2 3">
    <name type="scientific">Mesorhizobium tianshanense</name>
    <dbReference type="NCBI Taxonomy" id="39844"/>
    <lineage>
        <taxon>Bacteria</taxon>
        <taxon>Pseudomonadati</taxon>
        <taxon>Pseudomonadota</taxon>
        <taxon>Alphaproteobacteria</taxon>
        <taxon>Hyphomicrobiales</taxon>
        <taxon>Phyllobacteriaceae</taxon>
        <taxon>Mesorhizobium</taxon>
    </lineage>
</organism>
<gene>
    <name evidence="2" type="ORF">IQ26_06713</name>
</gene>
<accession>A0A562MR05</accession>
<protein>
    <submittedName>
        <fullName evidence="2">Uncharacterized protein</fullName>
    </submittedName>
</protein>
<comment type="caution">
    <text evidence="2">The sequence shown here is derived from an EMBL/GenBank/DDBJ whole genome shotgun (WGS) entry which is preliminary data.</text>
</comment>